<keyword evidence="3" id="KW-1185">Reference proteome</keyword>
<evidence type="ECO:0000313" key="2">
    <source>
        <dbReference type="EMBL" id="KAK3898345.1"/>
    </source>
</evidence>
<dbReference type="AlphaFoldDB" id="A0AAN6MCN4"/>
<reference evidence="2" key="2">
    <citation type="submission" date="2023-05" db="EMBL/GenBank/DDBJ databases">
        <authorList>
            <consortium name="Lawrence Berkeley National Laboratory"/>
            <person name="Steindorff A."/>
            <person name="Hensen N."/>
            <person name="Bonometti L."/>
            <person name="Westerberg I."/>
            <person name="Brannstrom I.O."/>
            <person name="Guillou S."/>
            <person name="Cros-Aarteil S."/>
            <person name="Calhoun S."/>
            <person name="Haridas S."/>
            <person name="Kuo A."/>
            <person name="Mondo S."/>
            <person name="Pangilinan J."/>
            <person name="Riley R."/>
            <person name="Labutti K."/>
            <person name="Andreopoulos B."/>
            <person name="Lipzen A."/>
            <person name="Chen C."/>
            <person name="Yanf M."/>
            <person name="Daum C."/>
            <person name="Ng V."/>
            <person name="Clum A."/>
            <person name="Ohm R."/>
            <person name="Martin F."/>
            <person name="Silar P."/>
            <person name="Natvig D."/>
            <person name="Lalanne C."/>
            <person name="Gautier V."/>
            <person name="Ament-Velasquez S.L."/>
            <person name="Kruys A."/>
            <person name="Hutchinson M.I."/>
            <person name="Powell A.J."/>
            <person name="Barry K."/>
            <person name="Miller A.N."/>
            <person name="Grigoriev I.V."/>
            <person name="Debuchy R."/>
            <person name="Gladieux P."/>
            <person name="Thoren M.H."/>
            <person name="Johannesson H."/>
        </authorList>
    </citation>
    <scope>NUCLEOTIDE SEQUENCE</scope>
    <source>
        <strain evidence="2">CBS 103.79</strain>
    </source>
</reference>
<gene>
    <name evidence="2" type="ORF">C8A05DRAFT_38074</name>
</gene>
<evidence type="ECO:0000313" key="3">
    <source>
        <dbReference type="Proteomes" id="UP001303889"/>
    </source>
</evidence>
<feature type="compositionally biased region" description="Low complexity" evidence="1">
    <location>
        <begin position="58"/>
        <end position="67"/>
    </location>
</feature>
<reference evidence="2" key="1">
    <citation type="journal article" date="2023" name="Mol. Phylogenet. Evol.">
        <title>Genome-scale phylogeny and comparative genomics of the fungal order Sordariales.</title>
        <authorList>
            <person name="Hensen N."/>
            <person name="Bonometti L."/>
            <person name="Westerberg I."/>
            <person name="Brannstrom I.O."/>
            <person name="Guillou S."/>
            <person name="Cros-Aarteil S."/>
            <person name="Calhoun S."/>
            <person name="Haridas S."/>
            <person name="Kuo A."/>
            <person name="Mondo S."/>
            <person name="Pangilinan J."/>
            <person name="Riley R."/>
            <person name="LaButti K."/>
            <person name="Andreopoulos B."/>
            <person name="Lipzen A."/>
            <person name="Chen C."/>
            <person name="Yan M."/>
            <person name="Daum C."/>
            <person name="Ng V."/>
            <person name="Clum A."/>
            <person name="Steindorff A."/>
            <person name="Ohm R.A."/>
            <person name="Martin F."/>
            <person name="Silar P."/>
            <person name="Natvig D.O."/>
            <person name="Lalanne C."/>
            <person name="Gautier V."/>
            <person name="Ament-Velasquez S.L."/>
            <person name="Kruys A."/>
            <person name="Hutchinson M.I."/>
            <person name="Powell A.J."/>
            <person name="Barry K."/>
            <person name="Miller A.N."/>
            <person name="Grigoriev I.V."/>
            <person name="Debuchy R."/>
            <person name="Gladieux P."/>
            <person name="Hiltunen Thoren M."/>
            <person name="Johannesson H."/>
        </authorList>
    </citation>
    <scope>NUCLEOTIDE SEQUENCE</scope>
    <source>
        <strain evidence="2">CBS 103.79</strain>
    </source>
</reference>
<evidence type="ECO:0000256" key="1">
    <source>
        <dbReference type="SAM" id="MobiDB-lite"/>
    </source>
</evidence>
<feature type="region of interest" description="Disordered" evidence="1">
    <location>
        <begin position="1"/>
        <end position="67"/>
    </location>
</feature>
<proteinExistence type="predicted"/>
<feature type="non-terminal residue" evidence="2">
    <location>
        <position position="67"/>
    </location>
</feature>
<protein>
    <submittedName>
        <fullName evidence="2">Uncharacterized protein</fullName>
    </submittedName>
</protein>
<dbReference type="EMBL" id="MU855953">
    <property type="protein sequence ID" value="KAK3898345.1"/>
    <property type="molecule type" value="Genomic_DNA"/>
</dbReference>
<dbReference type="Proteomes" id="UP001303889">
    <property type="component" value="Unassembled WGS sequence"/>
</dbReference>
<accession>A0AAN6MCN4</accession>
<sequence length="67" mass="7025">MMIRRPSDSPAPSPNAAPTFPLYLLPSLRIPFRRQRISDPPSTATTSPSSPPGPTSPPSLSTSPGSP</sequence>
<comment type="caution">
    <text evidence="2">The sequence shown here is derived from an EMBL/GenBank/DDBJ whole genome shotgun (WGS) entry which is preliminary data.</text>
</comment>
<organism evidence="2 3">
    <name type="scientific">Staphylotrichum tortipilum</name>
    <dbReference type="NCBI Taxonomy" id="2831512"/>
    <lineage>
        <taxon>Eukaryota</taxon>
        <taxon>Fungi</taxon>
        <taxon>Dikarya</taxon>
        <taxon>Ascomycota</taxon>
        <taxon>Pezizomycotina</taxon>
        <taxon>Sordariomycetes</taxon>
        <taxon>Sordariomycetidae</taxon>
        <taxon>Sordariales</taxon>
        <taxon>Chaetomiaceae</taxon>
        <taxon>Staphylotrichum</taxon>
    </lineage>
</organism>
<feature type="compositionally biased region" description="Low complexity" evidence="1">
    <location>
        <begin position="38"/>
        <end position="48"/>
    </location>
</feature>
<name>A0AAN6MCN4_9PEZI</name>